<organism evidence="17 18">
    <name type="scientific">Cyclotella cryptica</name>
    <dbReference type="NCBI Taxonomy" id="29204"/>
    <lineage>
        <taxon>Eukaryota</taxon>
        <taxon>Sar</taxon>
        <taxon>Stramenopiles</taxon>
        <taxon>Ochrophyta</taxon>
        <taxon>Bacillariophyta</taxon>
        <taxon>Coscinodiscophyceae</taxon>
        <taxon>Thalassiosirophycidae</taxon>
        <taxon>Stephanodiscales</taxon>
        <taxon>Stephanodiscaceae</taxon>
        <taxon>Cyclotella</taxon>
    </lineage>
</organism>
<feature type="domain" description="C2H2-type" evidence="14">
    <location>
        <begin position="39"/>
        <end position="70"/>
    </location>
</feature>
<evidence type="ECO:0000259" key="12">
    <source>
        <dbReference type="PROSITE" id="PS50016"/>
    </source>
</evidence>
<dbReference type="PROSITE" id="PS50157">
    <property type="entry name" value="ZINC_FINGER_C2H2_2"/>
    <property type="match status" value="1"/>
</dbReference>
<dbReference type="CDD" id="cd00167">
    <property type="entry name" value="SANT"/>
    <property type="match status" value="1"/>
</dbReference>
<evidence type="ECO:0000256" key="10">
    <source>
        <dbReference type="SAM" id="MobiDB-lite"/>
    </source>
</evidence>
<evidence type="ECO:0000256" key="2">
    <source>
        <dbReference type="ARBA" id="ARBA00022771"/>
    </source>
</evidence>
<dbReference type="SMART" id="SM00355">
    <property type="entry name" value="ZnF_C2H2"/>
    <property type="match status" value="6"/>
</dbReference>
<accession>A0ABD3R7B5</accession>
<name>A0ABD3R7B5_9STRA</name>
<evidence type="ECO:0000259" key="13">
    <source>
        <dbReference type="PROSITE" id="PS50090"/>
    </source>
</evidence>
<dbReference type="SMART" id="SM00249">
    <property type="entry name" value="PHD"/>
    <property type="match status" value="1"/>
</dbReference>
<dbReference type="InterPro" id="IPR009057">
    <property type="entry name" value="Homeodomain-like_sf"/>
</dbReference>
<dbReference type="InterPro" id="IPR011011">
    <property type="entry name" value="Znf_FYVE_PHD"/>
</dbReference>
<evidence type="ECO:0000313" key="17">
    <source>
        <dbReference type="EMBL" id="KAL3805931.1"/>
    </source>
</evidence>
<dbReference type="SUPFAM" id="SSF46689">
    <property type="entry name" value="Homeodomain-like"/>
    <property type="match status" value="1"/>
</dbReference>
<dbReference type="InterPro" id="IPR001487">
    <property type="entry name" value="Bromodomain"/>
</dbReference>
<evidence type="ECO:0000313" key="18">
    <source>
        <dbReference type="Proteomes" id="UP001516023"/>
    </source>
</evidence>
<dbReference type="PROSITE" id="PS01359">
    <property type="entry name" value="ZF_PHD_1"/>
    <property type="match status" value="1"/>
</dbReference>
<keyword evidence="4" id="KW-0805">Transcription regulation</keyword>
<dbReference type="InterPro" id="IPR006447">
    <property type="entry name" value="Myb_dom_plants"/>
</dbReference>
<keyword evidence="2 9" id="KW-0863">Zinc-finger</keyword>
<dbReference type="InterPro" id="IPR019786">
    <property type="entry name" value="Zinc_finger_PHD-type_CS"/>
</dbReference>
<evidence type="ECO:0000256" key="7">
    <source>
        <dbReference type="ARBA" id="ARBA00023242"/>
    </source>
</evidence>
<protein>
    <submittedName>
        <fullName evidence="17">Uncharacterized protein</fullName>
    </submittedName>
</protein>
<dbReference type="NCBIfam" id="TIGR01557">
    <property type="entry name" value="myb_SHAQKYF"/>
    <property type="match status" value="1"/>
</dbReference>
<dbReference type="Pfam" id="PF00439">
    <property type="entry name" value="Bromodomain"/>
    <property type="match status" value="1"/>
</dbReference>
<dbReference type="InterPro" id="IPR017884">
    <property type="entry name" value="SANT_dom"/>
</dbReference>
<proteinExistence type="predicted"/>
<keyword evidence="1" id="KW-0479">Metal-binding</keyword>
<evidence type="ECO:0000259" key="15">
    <source>
        <dbReference type="PROSITE" id="PS51293"/>
    </source>
</evidence>
<keyword evidence="6" id="KW-0804">Transcription</keyword>
<dbReference type="PROSITE" id="PS51294">
    <property type="entry name" value="HTH_MYB"/>
    <property type="match status" value="1"/>
</dbReference>
<feature type="compositionally biased region" description="Polar residues" evidence="10">
    <location>
        <begin position="756"/>
        <end position="769"/>
    </location>
</feature>
<feature type="domain" description="HTH myb-type" evidence="16">
    <location>
        <begin position="379"/>
        <end position="434"/>
    </location>
</feature>
<dbReference type="InterPro" id="IPR017930">
    <property type="entry name" value="Myb_dom"/>
</dbReference>
<feature type="region of interest" description="Disordered" evidence="10">
    <location>
        <begin position="756"/>
        <end position="782"/>
    </location>
</feature>
<dbReference type="PANTHER" id="PTHR33418:SF1">
    <property type="entry name" value="HELICASE-ASSOCIATED DOMAIN-CONTAINING PROTEIN"/>
    <property type="match status" value="1"/>
</dbReference>
<evidence type="ECO:0000256" key="8">
    <source>
        <dbReference type="PROSITE-ProRule" id="PRU00035"/>
    </source>
</evidence>
<evidence type="ECO:0000256" key="1">
    <source>
        <dbReference type="ARBA" id="ARBA00022723"/>
    </source>
</evidence>
<dbReference type="InterPro" id="IPR005114">
    <property type="entry name" value="Helicase_assoc"/>
</dbReference>
<dbReference type="Pfam" id="PF00249">
    <property type="entry name" value="Myb_DNA-binding"/>
    <property type="match status" value="1"/>
</dbReference>
<feature type="region of interest" description="Disordered" evidence="10">
    <location>
        <begin position="316"/>
        <end position="340"/>
    </location>
</feature>
<gene>
    <name evidence="17" type="ORF">HJC23_007892</name>
</gene>
<dbReference type="PRINTS" id="PR00503">
    <property type="entry name" value="BROMODOMAIN"/>
</dbReference>
<feature type="domain" description="Myb-like" evidence="13">
    <location>
        <begin position="379"/>
        <end position="430"/>
    </location>
</feature>
<evidence type="ECO:0000259" key="16">
    <source>
        <dbReference type="PROSITE" id="PS51294"/>
    </source>
</evidence>
<dbReference type="PROSITE" id="PS50016">
    <property type="entry name" value="ZF_PHD_2"/>
    <property type="match status" value="1"/>
</dbReference>
<dbReference type="SUPFAM" id="SSF57903">
    <property type="entry name" value="FYVE/PHD zinc finger"/>
    <property type="match status" value="1"/>
</dbReference>
<sequence length="1641" mass="186126">MITRGIRIAKEEDDFIYDDSRIPNMGSSKTSTAALRLLAKCPSCPKTFTQLRSLYGHFGSAHARHAGTKLDHDKILYGCPFCKPEEVEFASLEIVQTHIESCHASCELYSEDQVSSTPTAAMQPAVSVKTPPDSKSLQPLGKCPDCPKVLPLQALFGHFGRVHSGQLNGRVSYLCPFCNQEDVREVALYATFEDADLHVQSHHVGCVLLPLGRGLKNCQKEEETSFETQAIAASSELPTSNAPSIVLRSSQQKRNPPAKTDHIATATSSDKQTSQNLYNCPLCDRVFNKQGLATHFGMAHDGRLDWDIVSTVDENGSLKRKRGSHDTHDEEEGEEEHVDNGPVRKSCRILERVSCRSVKDDETADIVPLAAAECVPLTSSNLNYGPWTPEEHSAFLIGHEKYGNEWKRISEECVQTRTPKQVGSHALAYFTTLGQWVSRKGTGKAVDQNQQVEKDVREGPVRHMLFGKMKSNTRPGDGEGDKPATDKRRQERKNQSAKVTKKPTPARIMYGGLDSVEESSTSSDQCDDGNFDYCTVCEDGGILVCCSNCPPSYHSLCITKSEAPPLKVDDLPQNWVCERCKHDSMILSEDEIPDNSSSADIQSTYSNFVYSDGYEQCCELLAKIHLILSKLIDSDHGYIFADPVDLNIVPNYTKKISCPMDYGTILKKIETGEYRNSLKPLMKRPMEAILLQAIHDVDLVHKNCAEYNPKGSSVFRAGEAQANKWNAYFNKYLLNYLPQTVILSYRDGKLDTEALQHQNQKPQQNDVELQQQKPPRAKKPKRVENITASSGVVLTKDQLDALENVFFSPVADLTASLCITTEKNAPMQCSQWYDRLEDLRQYKVSHWTAVVTISQDDKLYKWNTRQRKRYHLTLFHKPQFRSHRNIAFTGQDDNDQDVAWLTTMPSMTGSFSLSPSCQENTLATRKKSSASPVCVHDATQSVASKMKIASAIHKMHQHELYLPRNAAPPYRHSSSLFWDECLEELRFFRGEHQHTLVPRSLWVEIQRAKFLLYNVGIDSGILGYQIFLLDDELHLCDLSDSPLAGAPSVMSSIQETQINVKNDLEENQNEFTFGVSDLKYGKSSRVSSVHVYLNAASDEVKSSQPSTPERKATEKDCRAPLCKCTACEKSFPSLRKLMVILVETHVMNSHPNCQLTKSKYDTSPRMPKVLSTKSTAASSSSLKKSLFKRHLADFVAWFQQHPLRSHDSISKELYSWCWRQCNATSALLRGTPKVSGVKMNASKGKMLASNGFFRAFSYHDEKFVCKDEYEGSHEWDAAFDAVQDFLVSYGSTQSPEYYHCSPAIRPWIADTHEDLLRFTRGQHCELSIHQIERLILIGFCRDRSDLPNLTWSDVIWLKRFRELKQYQLLFGDCHVSEDFPQLHQWVNEQKRVFREFRMGKNELMKVERLRMLIDAGCDFFTADYFPYICEKDLKAFEQRISSPLDSFRGKESAIESSHLIVDHLDDEDLSAMFDSIKASNGHSLVLADENLDVYQWFIALRSALLASYATDFNVQGPLLFRHFVLSYVKDRNVPETDKKFFNTKESLITWTKYCERFMMFKAVRGHCHIPQNYPDVALLQWLSRQQEELYLHCNTHPIGELPTPLKLLISLGLKGKKRDIQPVMSSRTLKRKFPSKSRLKK</sequence>
<keyword evidence="7" id="KW-0539">Nucleus</keyword>
<keyword evidence="5 8" id="KW-0103">Bromodomain</keyword>
<dbReference type="EMBL" id="JABMIG020000001">
    <property type="protein sequence ID" value="KAL3805931.1"/>
    <property type="molecule type" value="Genomic_DNA"/>
</dbReference>
<keyword evidence="3" id="KW-0862">Zinc</keyword>
<evidence type="ECO:0000259" key="11">
    <source>
        <dbReference type="PROSITE" id="PS50014"/>
    </source>
</evidence>
<dbReference type="InterPro" id="IPR013083">
    <property type="entry name" value="Znf_RING/FYVE/PHD"/>
</dbReference>
<keyword evidence="18" id="KW-1185">Reference proteome</keyword>
<reference evidence="17 18" key="1">
    <citation type="journal article" date="2020" name="G3 (Bethesda)">
        <title>Improved Reference Genome for Cyclotella cryptica CCMP332, a Model for Cell Wall Morphogenesis, Salinity Adaptation, and Lipid Production in Diatoms (Bacillariophyta).</title>
        <authorList>
            <person name="Roberts W.R."/>
            <person name="Downey K.M."/>
            <person name="Ruck E.C."/>
            <person name="Traller J.C."/>
            <person name="Alverson A.J."/>
        </authorList>
    </citation>
    <scope>NUCLEOTIDE SEQUENCE [LARGE SCALE GENOMIC DNA]</scope>
    <source>
        <strain evidence="17 18">CCMP332</strain>
    </source>
</reference>
<evidence type="ECO:0000256" key="5">
    <source>
        <dbReference type="ARBA" id="ARBA00023117"/>
    </source>
</evidence>
<feature type="domain" description="SANT" evidence="15">
    <location>
        <begin position="387"/>
        <end position="434"/>
    </location>
</feature>
<dbReference type="GO" id="GO:0008270">
    <property type="term" value="F:zinc ion binding"/>
    <property type="evidence" value="ECO:0007669"/>
    <property type="project" value="UniProtKB-KW"/>
</dbReference>
<dbReference type="SMART" id="SM00297">
    <property type="entry name" value="BROMO"/>
    <property type="match status" value="1"/>
</dbReference>
<dbReference type="CDD" id="cd04369">
    <property type="entry name" value="Bromodomain"/>
    <property type="match status" value="1"/>
</dbReference>
<evidence type="ECO:0000256" key="9">
    <source>
        <dbReference type="PROSITE-ProRule" id="PRU00042"/>
    </source>
</evidence>
<dbReference type="InterPro" id="IPR019787">
    <property type="entry name" value="Znf_PHD-finger"/>
</dbReference>
<feature type="domain" description="Bromo" evidence="11">
    <location>
        <begin position="632"/>
        <end position="715"/>
    </location>
</feature>
<feature type="compositionally biased region" description="Basic and acidic residues" evidence="10">
    <location>
        <begin position="476"/>
        <end position="494"/>
    </location>
</feature>
<evidence type="ECO:0000259" key="14">
    <source>
        <dbReference type="PROSITE" id="PS50157"/>
    </source>
</evidence>
<dbReference type="Proteomes" id="UP001516023">
    <property type="component" value="Unassembled WGS sequence"/>
</dbReference>
<dbReference type="InterPro" id="IPR036427">
    <property type="entry name" value="Bromodomain-like_sf"/>
</dbReference>
<dbReference type="Gene3D" id="1.20.920.10">
    <property type="entry name" value="Bromodomain-like"/>
    <property type="match status" value="1"/>
</dbReference>
<dbReference type="PROSITE" id="PS50014">
    <property type="entry name" value="BROMODOMAIN_2"/>
    <property type="match status" value="1"/>
</dbReference>
<dbReference type="SUPFAM" id="SSF47370">
    <property type="entry name" value="Bromodomain"/>
    <property type="match status" value="1"/>
</dbReference>
<evidence type="ECO:0000256" key="3">
    <source>
        <dbReference type="ARBA" id="ARBA00022833"/>
    </source>
</evidence>
<dbReference type="InterPro" id="IPR001005">
    <property type="entry name" value="SANT/Myb"/>
</dbReference>
<dbReference type="PANTHER" id="PTHR33418">
    <property type="entry name" value="HELICASE-ASSOCIATED"/>
    <property type="match status" value="1"/>
</dbReference>
<dbReference type="InterPro" id="IPR013087">
    <property type="entry name" value="Znf_C2H2_type"/>
</dbReference>
<dbReference type="SMART" id="SM00717">
    <property type="entry name" value="SANT"/>
    <property type="match status" value="1"/>
</dbReference>
<dbReference type="InterPro" id="IPR001965">
    <property type="entry name" value="Znf_PHD"/>
</dbReference>
<dbReference type="Pfam" id="PF03457">
    <property type="entry name" value="HA"/>
    <property type="match status" value="1"/>
</dbReference>
<evidence type="ECO:0000256" key="6">
    <source>
        <dbReference type="ARBA" id="ARBA00023163"/>
    </source>
</evidence>
<dbReference type="PROSITE" id="PS00028">
    <property type="entry name" value="ZINC_FINGER_C2H2_1"/>
    <property type="match status" value="1"/>
</dbReference>
<dbReference type="PROSITE" id="PS51293">
    <property type="entry name" value="SANT"/>
    <property type="match status" value="1"/>
</dbReference>
<feature type="domain" description="PHD-type" evidence="12">
    <location>
        <begin position="531"/>
        <end position="583"/>
    </location>
</feature>
<dbReference type="Gene3D" id="1.10.10.60">
    <property type="entry name" value="Homeodomain-like"/>
    <property type="match status" value="1"/>
</dbReference>
<feature type="region of interest" description="Disordered" evidence="10">
    <location>
        <begin position="462"/>
        <end position="504"/>
    </location>
</feature>
<dbReference type="Gene3D" id="3.30.40.10">
    <property type="entry name" value="Zinc/RING finger domain, C3HC4 (zinc finger)"/>
    <property type="match status" value="1"/>
</dbReference>
<dbReference type="PROSITE" id="PS50090">
    <property type="entry name" value="MYB_LIKE"/>
    <property type="match status" value="1"/>
</dbReference>
<feature type="region of interest" description="Disordered" evidence="10">
    <location>
        <begin position="248"/>
        <end position="270"/>
    </location>
</feature>
<comment type="caution">
    <text evidence="17">The sequence shown here is derived from an EMBL/GenBank/DDBJ whole genome shotgun (WGS) entry which is preliminary data.</text>
</comment>
<evidence type="ECO:0000256" key="4">
    <source>
        <dbReference type="ARBA" id="ARBA00023015"/>
    </source>
</evidence>